<dbReference type="GO" id="GO:0005524">
    <property type="term" value="F:ATP binding"/>
    <property type="evidence" value="ECO:0007669"/>
    <property type="project" value="UniProtKB-KW"/>
</dbReference>
<dbReference type="GO" id="GO:0016787">
    <property type="term" value="F:hydrolase activity"/>
    <property type="evidence" value="ECO:0007669"/>
    <property type="project" value="UniProtKB-KW"/>
</dbReference>
<dbReference type="AlphaFoldDB" id="A0A6V7QYS7"/>
<dbReference type="GO" id="GO:0006310">
    <property type="term" value="P:DNA recombination"/>
    <property type="evidence" value="ECO:0007669"/>
    <property type="project" value="UniProtKB-KW"/>
</dbReference>
<evidence type="ECO:0000256" key="8">
    <source>
        <dbReference type="ARBA" id="ARBA00023172"/>
    </source>
</evidence>
<accession>A0A6V7QYS7</accession>
<keyword evidence="6" id="KW-0067">ATP-binding</keyword>
<comment type="subcellular location">
    <subcellularLocation>
        <location evidence="1">Nucleus</location>
    </subcellularLocation>
</comment>
<feature type="domain" description="Ku70/Ku80 N-terminal alpha/beta" evidence="12">
    <location>
        <begin position="10"/>
        <end position="139"/>
    </location>
</feature>
<dbReference type="InterPro" id="IPR005161">
    <property type="entry name" value="Ku_N"/>
</dbReference>
<dbReference type="GO" id="GO:0000723">
    <property type="term" value="P:telomere maintenance"/>
    <property type="evidence" value="ECO:0007669"/>
    <property type="project" value="TreeGrafter"/>
</dbReference>
<gene>
    <name evidence="13" type="ORF">CB5_LOCUS31339</name>
</gene>
<keyword evidence="9" id="KW-0234">DNA repair</keyword>
<dbReference type="Gene3D" id="3.40.50.410">
    <property type="entry name" value="von Willebrand factor, type A domain"/>
    <property type="match status" value="1"/>
</dbReference>
<keyword evidence="10" id="KW-0539">Nucleus</keyword>
<sequence>MHGVLPEVEKVCSMLVQKKLIYSKSDEVAVVVFGTEETNNELQKEVGGYEHVVVLRNIKVVDGEAIDTLQNLPRGTVPGDFMDAIVVGIDMLIKKFGPTNKGKQRLCLITDAKYPIKDPYEGTKKDQVDAICQQMKAHGVKFDCIVYREPGAMRTSVMDENDHLLDLFSKRIVARTVHVDSPLSLLGALRTRNIMPVTVFRGDLEISSNMKIKLFREAPFCYQLHWFGFYKKTSEERFPTLKMYSDKAPASDKFATHEVKVDFEYKSIEDPNKVIPPEQRIKGYRYGPQVVPISPAEWEAVKFKPEKSVKLLGFTDASNILRMSTSLFLNLEIEKQLSQCLQ</sequence>
<dbReference type="FunFam" id="3.40.50.410:FF:000102">
    <property type="entry name" value="ATP-dependent DNA helicase 2 subunit KU80"/>
    <property type="match status" value="1"/>
</dbReference>
<evidence type="ECO:0000259" key="12">
    <source>
        <dbReference type="Pfam" id="PF03731"/>
    </source>
</evidence>
<evidence type="ECO:0000256" key="6">
    <source>
        <dbReference type="ARBA" id="ARBA00022840"/>
    </source>
</evidence>
<keyword evidence="2" id="KW-0547">Nucleotide-binding</keyword>
<evidence type="ECO:0000256" key="3">
    <source>
        <dbReference type="ARBA" id="ARBA00022763"/>
    </source>
</evidence>
<evidence type="ECO:0000256" key="4">
    <source>
        <dbReference type="ARBA" id="ARBA00022801"/>
    </source>
</evidence>
<keyword evidence="4" id="KW-0378">Hydrolase</keyword>
<evidence type="ECO:0000259" key="11">
    <source>
        <dbReference type="Pfam" id="PF02735"/>
    </source>
</evidence>
<dbReference type="GO" id="GO:0042162">
    <property type="term" value="F:telomeric DNA binding"/>
    <property type="evidence" value="ECO:0007669"/>
    <property type="project" value="TreeGrafter"/>
</dbReference>
<evidence type="ECO:0000256" key="5">
    <source>
        <dbReference type="ARBA" id="ARBA00022806"/>
    </source>
</evidence>
<dbReference type="GO" id="GO:0003690">
    <property type="term" value="F:double-stranded DNA binding"/>
    <property type="evidence" value="ECO:0007669"/>
    <property type="project" value="TreeGrafter"/>
</dbReference>
<name>A0A6V7QYS7_ANACO</name>
<keyword evidence="5" id="KW-0347">Helicase</keyword>
<evidence type="ECO:0000256" key="9">
    <source>
        <dbReference type="ARBA" id="ARBA00023204"/>
    </source>
</evidence>
<dbReference type="GO" id="GO:0006303">
    <property type="term" value="P:double-strand break repair via nonhomologous end joining"/>
    <property type="evidence" value="ECO:0007669"/>
    <property type="project" value="InterPro"/>
</dbReference>
<proteinExistence type="predicted"/>
<organism evidence="13">
    <name type="scientific">Ananas comosus var. bracteatus</name>
    <name type="common">red pineapple</name>
    <dbReference type="NCBI Taxonomy" id="296719"/>
    <lineage>
        <taxon>Eukaryota</taxon>
        <taxon>Viridiplantae</taxon>
        <taxon>Streptophyta</taxon>
        <taxon>Embryophyta</taxon>
        <taxon>Tracheophyta</taxon>
        <taxon>Spermatophyta</taxon>
        <taxon>Magnoliopsida</taxon>
        <taxon>Liliopsida</taxon>
        <taxon>Poales</taxon>
        <taxon>Bromeliaceae</taxon>
        <taxon>Bromelioideae</taxon>
        <taxon>Ananas</taxon>
    </lineage>
</organism>
<reference evidence="13" key="1">
    <citation type="submission" date="2020-07" db="EMBL/GenBank/DDBJ databases">
        <authorList>
            <person name="Lin J."/>
        </authorList>
    </citation>
    <scope>NUCLEOTIDE SEQUENCE</scope>
</reference>
<evidence type="ECO:0000256" key="7">
    <source>
        <dbReference type="ARBA" id="ARBA00023125"/>
    </source>
</evidence>
<keyword evidence="8" id="KW-0233">DNA recombination</keyword>
<dbReference type="SUPFAM" id="SSF53300">
    <property type="entry name" value="vWA-like"/>
    <property type="match status" value="1"/>
</dbReference>
<dbReference type="InterPro" id="IPR016194">
    <property type="entry name" value="SPOC-like_C_dom_sf"/>
</dbReference>
<keyword evidence="7" id="KW-0238">DNA-binding</keyword>
<dbReference type="PANTHER" id="PTHR12604">
    <property type="entry name" value="KU AUTOANTIGEN DNA HELICASE"/>
    <property type="match status" value="1"/>
</dbReference>
<dbReference type="InterPro" id="IPR036465">
    <property type="entry name" value="vWFA_dom_sf"/>
</dbReference>
<dbReference type="InterPro" id="IPR006164">
    <property type="entry name" value="DNA_bd_Ku70/Ku80"/>
</dbReference>
<evidence type="ECO:0000313" key="13">
    <source>
        <dbReference type="EMBL" id="CAD1848128.1"/>
    </source>
</evidence>
<dbReference type="EMBL" id="CAJEUB010000069">
    <property type="protein sequence ID" value="CAD1848128.1"/>
    <property type="molecule type" value="Genomic_DNA"/>
</dbReference>
<dbReference type="GO" id="GO:0004386">
    <property type="term" value="F:helicase activity"/>
    <property type="evidence" value="ECO:0007669"/>
    <property type="project" value="UniProtKB-KW"/>
</dbReference>
<keyword evidence="3" id="KW-0227">DNA damage</keyword>
<evidence type="ECO:0008006" key="14">
    <source>
        <dbReference type="Google" id="ProtNLM"/>
    </source>
</evidence>
<dbReference type="Pfam" id="PF03731">
    <property type="entry name" value="Ku_N"/>
    <property type="match status" value="1"/>
</dbReference>
<dbReference type="PANTHER" id="PTHR12604:SF4">
    <property type="entry name" value="X-RAY REPAIR CROSS-COMPLEMENTING PROTEIN 5"/>
    <property type="match status" value="1"/>
</dbReference>
<dbReference type="Gene3D" id="2.40.290.10">
    <property type="match status" value="1"/>
</dbReference>
<evidence type="ECO:0000256" key="10">
    <source>
        <dbReference type="ARBA" id="ARBA00023242"/>
    </source>
</evidence>
<dbReference type="Pfam" id="PF02735">
    <property type="entry name" value="Ku"/>
    <property type="match status" value="1"/>
</dbReference>
<evidence type="ECO:0000256" key="1">
    <source>
        <dbReference type="ARBA" id="ARBA00004123"/>
    </source>
</evidence>
<dbReference type="GO" id="GO:0043564">
    <property type="term" value="C:Ku70:Ku80 complex"/>
    <property type="evidence" value="ECO:0007669"/>
    <property type="project" value="TreeGrafter"/>
</dbReference>
<dbReference type="SUPFAM" id="SSF100939">
    <property type="entry name" value="SPOC domain-like"/>
    <property type="match status" value="1"/>
</dbReference>
<evidence type="ECO:0000256" key="2">
    <source>
        <dbReference type="ARBA" id="ARBA00022741"/>
    </source>
</evidence>
<protein>
    <recommendedName>
        <fullName evidence="14">Ku domain-containing protein</fullName>
    </recommendedName>
</protein>
<feature type="domain" description="Ku" evidence="11">
    <location>
        <begin position="229"/>
        <end position="323"/>
    </location>
</feature>